<evidence type="ECO:0000313" key="1">
    <source>
        <dbReference type="EMBL" id="RAH64492.1"/>
    </source>
</evidence>
<evidence type="ECO:0000313" key="2">
    <source>
        <dbReference type="Proteomes" id="UP000249661"/>
    </source>
</evidence>
<dbReference type="EMBL" id="KZ825011">
    <property type="protein sequence ID" value="RAH64492.1"/>
    <property type="molecule type" value="Genomic_DNA"/>
</dbReference>
<reference evidence="1" key="1">
    <citation type="submission" date="2018-02" db="EMBL/GenBank/DDBJ databases">
        <title>The genomes of Aspergillus section Nigri reveals drivers in fungal speciation.</title>
        <authorList>
            <consortium name="DOE Joint Genome Institute"/>
            <person name="Vesth T.C."/>
            <person name="Nybo J."/>
            <person name="Theobald S."/>
            <person name="Brandl J."/>
            <person name="Frisvad J.C."/>
            <person name="Nielsen K.F."/>
            <person name="Lyhne E.K."/>
            <person name="Kogle M.E."/>
            <person name="Kuo A."/>
            <person name="Riley R."/>
            <person name="Clum A."/>
            <person name="Nolan M."/>
            <person name="Lipzen A."/>
            <person name="Salamov A."/>
            <person name="Henrissat B."/>
            <person name="Wiebenga A."/>
            <person name="De vries R.P."/>
            <person name="Grigoriev I.V."/>
            <person name="Mortensen U.H."/>
            <person name="Andersen M.R."/>
            <person name="Baker S.E."/>
        </authorList>
    </citation>
    <scope>NUCLEOTIDE SEQUENCE</scope>
    <source>
        <strain evidence="1">CBS 121060</strain>
    </source>
</reference>
<sequence length="898" mass="95092">MARPFQPYEPELQKLSSNTESPMSPVPRGETPVSFKPNVNRAKTKRWVEAKKYSYDGNDWGDDEYGEYDDDEPPPVPQHNLNQSTGDLPSMFTRDVSRPPLPSMDRSRSMDQVATLGGDSVRAQPAGPVEPATRTVPIVRPVDIYKRMRSEGAVPQDRSGAQSSAGPSNAAATATATIPGLTSAELHFPSSNEAPAVTGDYKPFRPQGAVDGGQDAQALQLSHPAEAAGGSAPTIQLPDVERLSSFAPDFSGDSYFSASEAQGPEPEQHQLQHNPSMGFRSVVHQAFDVPDTPSTTVDSVARSNSDSTSVISPIIPQRSQSDIKTPTILEEPGERTPPPKDASDTLVFKPGHRRDISLPSPNNSPSRTPRITNVQSAHPSAAGEMSVETPVASSFDSRSGEQTPQEALVHDAASGPDHPAPLSIGSHPVTSAPTLTHDGVPIIIPSMSTDNSPQDTESDRLRKEIMRTLSRETTPSKEQEEEEPASRPEAERQDSLIPSEYERYWSAAESTTSPVALDQATPDYVASPVALQGSTIQDLPPAASEPITSPATESSKPKLARRFSWESSSSSEEPAPAAGVQSPPAPMPGQFPVSRETPVQPSPAPEMTSPTAAEAIPAEAIPAQTVTSEEEPLNKTPEESDSSVGPETEKPKLTILPPVPDDRSTISDGQLPEVYHAEAIPNSYADTTQDNNAPAFSGEYNQHQQIPRWTPTAPASVEPTLLGFREILAMKTPEDRVQAFNDTRAKFATIDTGLAHWIQVTVHSHPEHADVVDKSAKLATGAVPPQLGAGAGAGVTRKKFPKLSSLGNFGSSSQLDVSAGGGAPSGSGISAGGHARRPSAPLGAMMNKQQVEQRGKELLHSAGVLGGRAGEAAKGLFARGRSKLKGGGIGGHSEKVDS</sequence>
<organism evidence="1 2">
    <name type="scientific">Aspergillus aculeatinus CBS 121060</name>
    <dbReference type="NCBI Taxonomy" id="1448322"/>
    <lineage>
        <taxon>Eukaryota</taxon>
        <taxon>Fungi</taxon>
        <taxon>Dikarya</taxon>
        <taxon>Ascomycota</taxon>
        <taxon>Pezizomycotina</taxon>
        <taxon>Eurotiomycetes</taxon>
        <taxon>Eurotiomycetidae</taxon>
        <taxon>Eurotiales</taxon>
        <taxon>Aspergillaceae</taxon>
        <taxon>Aspergillus</taxon>
        <taxon>Aspergillus subgen. Circumdati</taxon>
    </lineage>
</organism>
<name>A0ACD1GTA4_9EURO</name>
<protein>
    <submittedName>
        <fullName evidence="1">Uncharacterized protein</fullName>
    </submittedName>
</protein>
<dbReference type="Proteomes" id="UP000249661">
    <property type="component" value="Unassembled WGS sequence"/>
</dbReference>
<proteinExistence type="predicted"/>
<keyword evidence="2" id="KW-1185">Reference proteome</keyword>
<accession>A0ACD1GTA4</accession>
<gene>
    <name evidence="1" type="ORF">BO66DRAFT_396153</name>
</gene>